<dbReference type="OrthoDB" id="3230169at2759"/>
<proteinExistence type="predicted"/>
<gene>
    <name evidence="1" type="ORF">AMATHDRAFT_116991</name>
</gene>
<keyword evidence="2" id="KW-1185">Reference proteome</keyword>
<dbReference type="EMBL" id="KZ301982">
    <property type="protein sequence ID" value="PFH52050.1"/>
    <property type="molecule type" value="Genomic_DNA"/>
</dbReference>
<protein>
    <submittedName>
        <fullName evidence="1">Uncharacterized protein</fullName>
    </submittedName>
</protein>
<name>A0A2A9NWB8_9AGAR</name>
<dbReference type="GO" id="GO:0000278">
    <property type="term" value="P:mitotic cell cycle"/>
    <property type="evidence" value="ECO:0007669"/>
    <property type="project" value="InterPro"/>
</dbReference>
<reference evidence="1 2" key="1">
    <citation type="submission" date="2014-02" db="EMBL/GenBank/DDBJ databases">
        <title>Transposable element dynamics among asymbiotic and ectomycorrhizal Amanita fungi.</title>
        <authorList>
            <consortium name="DOE Joint Genome Institute"/>
            <person name="Hess J."/>
            <person name="Skrede I."/>
            <person name="Wolfe B."/>
            <person name="LaButti K."/>
            <person name="Ohm R.A."/>
            <person name="Grigoriev I.V."/>
            <person name="Pringle A."/>
        </authorList>
    </citation>
    <scope>NUCLEOTIDE SEQUENCE [LARGE SCALE GENOMIC DNA]</scope>
    <source>
        <strain evidence="1 2">SKay4041</strain>
    </source>
</reference>
<organism evidence="1 2">
    <name type="scientific">Amanita thiersii Skay4041</name>
    <dbReference type="NCBI Taxonomy" id="703135"/>
    <lineage>
        <taxon>Eukaryota</taxon>
        <taxon>Fungi</taxon>
        <taxon>Dikarya</taxon>
        <taxon>Basidiomycota</taxon>
        <taxon>Agaricomycotina</taxon>
        <taxon>Agaricomycetes</taxon>
        <taxon>Agaricomycetidae</taxon>
        <taxon>Agaricales</taxon>
        <taxon>Pluteineae</taxon>
        <taxon>Amanitaceae</taxon>
        <taxon>Amanita</taxon>
    </lineage>
</organism>
<accession>A0A2A9NWB8</accession>
<dbReference type="Proteomes" id="UP000242287">
    <property type="component" value="Unassembled WGS sequence"/>
</dbReference>
<dbReference type="Pfam" id="PF08654">
    <property type="entry name" value="DASH_Dad2"/>
    <property type="match status" value="1"/>
</dbReference>
<feature type="non-terminal residue" evidence="1">
    <location>
        <position position="112"/>
    </location>
</feature>
<dbReference type="AlphaFoldDB" id="A0A2A9NWB8"/>
<dbReference type="GO" id="GO:0042729">
    <property type="term" value="C:DASH complex"/>
    <property type="evidence" value="ECO:0007669"/>
    <property type="project" value="InterPro"/>
</dbReference>
<sequence length="112" mass="12368">MRQSTAPNRTLYGSSLNPQAAAEAKLLEKKKEYDAVSALERASKLYLQRIEGLAGDFDTMADAGQVHGEVLAQWPAMFQTLNLFLSSRTAELDGFANPTGERLVRIPIEELQ</sequence>
<dbReference type="GO" id="GO:0072686">
    <property type="term" value="C:mitotic spindle"/>
    <property type="evidence" value="ECO:0007669"/>
    <property type="project" value="InterPro"/>
</dbReference>
<evidence type="ECO:0000313" key="1">
    <source>
        <dbReference type="EMBL" id="PFH52050.1"/>
    </source>
</evidence>
<evidence type="ECO:0000313" key="2">
    <source>
        <dbReference type="Proteomes" id="UP000242287"/>
    </source>
</evidence>
<dbReference type="InterPro" id="IPR013963">
    <property type="entry name" value="DASH_Dad2"/>
</dbReference>